<evidence type="ECO:0000256" key="2">
    <source>
        <dbReference type="ARBA" id="ARBA00022670"/>
    </source>
</evidence>
<evidence type="ECO:0000259" key="5">
    <source>
        <dbReference type="PROSITE" id="PS50600"/>
    </source>
</evidence>
<evidence type="ECO:0000313" key="7">
    <source>
        <dbReference type="Proteomes" id="UP000434957"/>
    </source>
</evidence>
<feature type="region of interest" description="Disordered" evidence="4">
    <location>
        <begin position="157"/>
        <end position="279"/>
    </location>
</feature>
<organism evidence="6 7">
    <name type="scientific">Phytophthora rubi</name>
    <dbReference type="NCBI Taxonomy" id="129364"/>
    <lineage>
        <taxon>Eukaryota</taxon>
        <taxon>Sar</taxon>
        <taxon>Stramenopiles</taxon>
        <taxon>Oomycota</taxon>
        <taxon>Peronosporomycetes</taxon>
        <taxon>Peronosporales</taxon>
        <taxon>Peronosporaceae</taxon>
        <taxon>Phytophthora</taxon>
    </lineage>
</organism>
<dbReference type="SUPFAM" id="SSF54001">
    <property type="entry name" value="Cysteine proteinases"/>
    <property type="match status" value="1"/>
</dbReference>
<dbReference type="Pfam" id="PF02902">
    <property type="entry name" value="Peptidase_C48"/>
    <property type="match status" value="1"/>
</dbReference>
<gene>
    <name evidence="6" type="ORF">PR003_g9237</name>
</gene>
<feature type="compositionally biased region" description="Low complexity" evidence="4">
    <location>
        <begin position="169"/>
        <end position="190"/>
    </location>
</feature>
<evidence type="ECO:0000256" key="3">
    <source>
        <dbReference type="ARBA" id="ARBA00022801"/>
    </source>
</evidence>
<dbReference type="InterPro" id="IPR003653">
    <property type="entry name" value="Peptidase_C48_C"/>
</dbReference>
<comment type="caution">
    <text evidence="6">The sequence shown here is derived from an EMBL/GenBank/DDBJ whole genome shotgun (WGS) entry which is preliminary data.</text>
</comment>
<name>A0A6A4FGT6_9STRA</name>
<dbReference type="Gene3D" id="3.40.395.10">
    <property type="entry name" value="Adenoviral Proteinase, Chain A"/>
    <property type="match status" value="1"/>
</dbReference>
<reference evidence="6 7" key="1">
    <citation type="submission" date="2018-08" db="EMBL/GenBank/DDBJ databases">
        <title>Genomic investigation of the strawberry pathogen Phytophthora fragariae indicates pathogenicity is determined by transcriptional variation in three key races.</title>
        <authorList>
            <person name="Adams T.M."/>
            <person name="Armitage A.D."/>
            <person name="Sobczyk M.K."/>
            <person name="Bates H.J."/>
            <person name="Dunwell J.M."/>
            <person name="Nellist C.F."/>
            <person name="Harrison R.J."/>
        </authorList>
    </citation>
    <scope>NUCLEOTIDE SEQUENCE [LARGE SCALE GENOMIC DNA]</scope>
    <source>
        <strain evidence="6 7">SCRP333</strain>
    </source>
</reference>
<feature type="compositionally biased region" description="Polar residues" evidence="4">
    <location>
        <begin position="243"/>
        <end position="252"/>
    </location>
</feature>
<dbReference type="EMBL" id="QXFT01000475">
    <property type="protein sequence ID" value="KAE9342906.1"/>
    <property type="molecule type" value="Genomic_DNA"/>
</dbReference>
<dbReference type="InterPro" id="IPR038765">
    <property type="entry name" value="Papain-like_cys_pep_sf"/>
</dbReference>
<keyword evidence="3" id="KW-0378">Hydrolase</keyword>
<evidence type="ECO:0000313" key="6">
    <source>
        <dbReference type="EMBL" id="KAE9342906.1"/>
    </source>
</evidence>
<dbReference type="GO" id="GO:0008234">
    <property type="term" value="F:cysteine-type peptidase activity"/>
    <property type="evidence" value="ECO:0007669"/>
    <property type="project" value="InterPro"/>
</dbReference>
<keyword evidence="2" id="KW-0645">Protease</keyword>
<comment type="similarity">
    <text evidence="1">Belongs to the peptidase C48 family.</text>
</comment>
<evidence type="ECO:0000256" key="4">
    <source>
        <dbReference type="SAM" id="MobiDB-lite"/>
    </source>
</evidence>
<proteinExistence type="inferred from homology"/>
<evidence type="ECO:0000256" key="1">
    <source>
        <dbReference type="ARBA" id="ARBA00005234"/>
    </source>
</evidence>
<dbReference type="PROSITE" id="PS50600">
    <property type="entry name" value="ULP_PROTEASE"/>
    <property type="match status" value="1"/>
</dbReference>
<dbReference type="Proteomes" id="UP000434957">
    <property type="component" value="Unassembled WGS sequence"/>
</dbReference>
<dbReference type="AlphaFoldDB" id="A0A6A4FGT6"/>
<protein>
    <recommendedName>
        <fullName evidence="5">Ubiquitin-like protease family profile domain-containing protein</fullName>
    </recommendedName>
</protein>
<sequence length="279" mass="31270">MEHLDLAGKGLISDATVNLLLRKLVGQRTDVVYVNPTSLNVVVAGGFYYQTTHLKTFFYGLSTETVLLPVNCDGNHWCAIAIKLQEAAVLIYDPMGSSCMKVVRDLAKNVLSYLPPPPESKRRYHIRSYESDIGIETDSYNCGVFVLTMFEDVFEQTKQRDKGNPPRQPQQQQPPRGLKGQKKQGGPQQPSNLQNKPKQQNRPKCQGKKQNGNGQANATDRAFTCWNCGDPDHEEAEYPIPKKNTQYGSVHQAQPRRSDSEDDDGSADLWIFRGEPCRG</sequence>
<dbReference type="GO" id="GO:0006508">
    <property type="term" value="P:proteolysis"/>
    <property type="evidence" value="ECO:0007669"/>
    <property type="project" value="UniProtKB-KW"/>
</dbReference>
<keyword evidence="7" id="KW-1185">Reference proteome</keyword>
<accession>A0A6A4FGT6</accession>
<feature type="domain" description="Ubiquitin-like protease family profile" evidence="5">
    <location>
        <begin position="1"/>
        <end position="153"/>
    </location>
</feature>
<feature type="compositionally biased region" description="Polar residues" evidence="4">
    <location>
        <begin position="208"/>
        <end position="218"/>
    </location>
</feature>